<organism evidence="2 3">
    <name type="scientific">Candidatus Scatavimonas merdigallinarum</name>
    <dbReference type="NCBI Taxonomy" id="2840914"/>
    <lineage>
        <taxon>Bacteria</taxon>
        <taxon>Bacillati</taxon>
        <taxon>Bacillota</taxon>
        <taxon>Clostridia</taxon>
        <taxon>Eubacteriales</taxon>
        <taxon>Oscillospiraceae</taxon>
        <taxon>Oscillospiraceae incertae sedis</taxon>
        <taxon>Candidatus Scatavimonas</taxon>
    </lineage>
</organism>
<dbReference type="PANTHER" id="PTHR43404:SF2">
    <property type="entry name" value="LIPOPOLYSACCHARIDE CHOLINEPHOSPHOTRANSFERASE LICD"/>
    <property type="match status" value="1"/>
</dbReference>
<dbReference type="GO" id="GO:0009100">
    <property type="term" value="P:glycoprotein metabolic process"/>
    <property type="evidence" value="ECO:0007669"/>
    <property type="project" value="UniProtKB-ARBA"/>
</dbReference>
<proteinExistence type="predicted"/>
<feature type="domain" description="LicD/FKTN/FKRP nucleotidyltransferase" evidence="1">
    <location>
        <begin position="32"/>
        <end position="254"/>
    </location>
</feature>
<dbReference type="AlphaFoldDB" id="A0A9D0ZHW1"/>
<dbReference type="Proteomes" id="UP000886787">
    <property type="component" value="Unassembled WGS sequence"/>
</dbReference>
<accession>A0A9D0ZHW1</accession>
<name>A0A9D0ZHW1_9FIRM</name>
<comment type="caution">
    <text evidence="2">The sequence shown here is derived from an EMBL/GenBank/DDBJ whole genome shotgun (WGS) entry which is preliminary data.</text>
</comment>
<dbReference type="InterPro" id="IPR007074">
    <property type="entry name" value="LicD/FKTN/FKRP_NTP_transf"/>
</dbReference>
<evidence type="ECO:0000259" key="1">
    <source>
        <dbReference type="Pfam" id="PF04991"/>
    </source>
</evidence>
<dbReference type="InterPro" id="IPR052942">
    <property type="entry name" value="LPS_cholinephosphotransferase"/>
</dbReference>
<sequence length="294" mass="34428">MTDLTPVKFTREQLRALQCKELETLLYFKDFCEKNGLLFYFCGGCCIGTIRNNGFIPWDDDIDIFMPREDYEKMHKLWEEQCKNPRFLCLRTDDHIFTGNIFTTIVDTSATCVKKNQAHLDIPHGLAMDVFPLDGCPKGFKRKMQKMWAMVYSLFLAQVVPEKHGSVIALGSRVLLSVFRGDKIRQKIWRMAQCKMTKYKIQDCEFITELCTGPKYMQYEYPKEAFASAVYKDFEGYQMPIPVGYEQYLKIAFGAYETLPPKQARVPHHEVVYLDLTRSCYDFDRKKLFSEKSE</sequence>
<reference evidence="2" key="2">
    <citation type="journal article" date="2021" name="PeerJ">
        <title>Extensive microbial diversity within the chicken gut microbiome revealed by metagenomics and culture.</title>
        <authorList>
            <person name="Gilroy R."/>
            <person name="Ravi A."/>
            <person name="Getino M."/>
            <person name="Pursley I."/>
            <person name="Horton D.L."/>
            <person name="Alikhan N.F."/>
            <person name="Baker D."/>
            <person name="Gharbi K."/>
            <person name="Hall N."/>
            <person name="Watson M."/>
            <person name="Adriaenssens E.M."/>
            <person name="Foster-Nyarko E."/>
            <person name="Jarju S."/>
            <person name="Secka A."/>
            <person name="Antonio M."/>
            <person name="Oren A."/>
            <person name="Chaudhuri R.R."/>
            <person name="La Ragione R."/>
            <person name="Hildebrand F."/>
            <person name="Pallen M.J."/>
        </authorList>
    </citation>
    <scope>NUCLEOTIDE SEQUENCE</scope>
    <source>
        <strain evidence="2">ChiSjej1B19-3389</strain>
    </source>
</reference>
<dbReference type="PANTHER" id="PTHR43404">
    <property type="entry name" value="LIPOPOLYSACCHARIDE CHOLINEPHOSPHOTRANSFERASE LICD"/>
    <property type="match status" value="1"/>
</dbReference>
<evidence type="ECO:0000313" key="2">
    <source>
        <dbReference type="EMBL" id="HIQ80574.1"/>
    </source>
</evidence>
<protein>
    <submittedName>
        <fullName evidence="2">LicD family protein</fullName>
    </submittedName>
</protein>
<dbReference type="EMBL" id="DVFW01000024">
    <property type="protein sequence ID" value="HIQ80574.1"/>
    <property type="molecule type" value="Genomic_DNA"/>
</dbReference>
<evidence type="ECO:0000313" key="3">
    <source>
        <dbReference type="Proteomes" id="UP000886787"/>
    </source>
</evidence>
<dbReference type="Pfam" id="PF04991">
    <property type="entry name" value="LicD"/>
    <property type="match status" value="1"/>
</dbReference>
<reference evidence="2" key="1">
    <citation type="submission" date="2020-10" db="EMBL/GenBank/DDBJ databases">
        <authorList>
            <person name="Gilroy R."/>
        </authorList>
    </citation>
    <scope>NUCLEOTIDE SEQUENCE</scope>
    <source>
        <strain evidence="2">ChiSjej1B19-3389</strain>
    </source>
</reference>
<gene>
    <name evidence="2" type="ORF">IAD32_04725</name>
</gene>